<organism evidence="1 2">
    <name type="scientific">Roseibacillus persicicus</name>
    <dbReference type="NCBI Taxonomy" id="454148"/>
    <lineage>
        <taxon>Bacteria</taxon>
        <taxon>Pseudomonadati</taxon>
        <taxon>Verrucomicrobiota</taxon>
        <taxon>Verrucomicrobiia</taxon>
        <taxon>Verrucomicrobiales</taxon>
        <taxon>Verrucomicrobiaceae</taxon>
        <taxon>Roseibacillus</taxon>
    </lineage>
</organism>
<name>A0A918TW44_9BACT</name>
<reference evidence="1" key="2">
    <citation type="submission" date="2020-09" db="EMBL/GenBank/DDBJ databases">
        <authorList>
            <person name="Sun Q."/>
            <person name="Kim S."/>
        </authorList>
    </citation>
    <scope>NUCLEOTIDE SEQUENCE</scope>
    <source>
        <strain evidence="1">KCTC 12988</strain>
    </source>
</reference>
<gene>
    <name evidence="1" type="ORF">GCM10007100_35000</name>
</gene>
<reference evidence="1" key="1">
    <citation type="journal article" date="2014" name="Int. J. Syst. Evol. Microbiol.">
        <title>Complete genome sequence of Corynebacterium casei LMG S-19264T (=DSM 44701T), isolated from a smear-ripened cheese.</title>
        <authorList>
            <consortium name="US DOE Joint Genome Institute (JGI-PGF)"/>
            <person name="Walter F."/>
            <person name="Albersmeier A."/>
            <person name="Kalinowski J."/>
            <person name="Ruckert C."/>
        </authorList>
    </citation>
    <scope>NUCLEOTIDE SEQUENCE</scope>
    <source>
        <strain evidence="1">KCTC 12988</strain>
    </source>
</reference>
<dbReference type="EMBL" id="BMXI01000017">
    <property type="protein sequence ID" value="GHC64295.1"/>
    <property type="molecule type" value="Genomic_DNA"/>
</dbReference>
<evidence type="ECO:0000313" key="2">
    <source>
        <dbReference type="Proteomes" id="UP000644507"/>
    </source>
</evidence>
<protein>
    <submittedName>
        <fullName evidence="1">Uncharacterized protein</fullName>
    </submittedName>
</protein>
<dbReference type="Proteomes" id="UP000644507">
    <property type="component" value="Unassembled WGS sequence"/>
</dbReference>
<keyword evidence="2" id="KW-1185">Reference proteome</keyword>
<accession>A0A918TW44</accession>
<dbReference type="AlphaFoldDB" id="A0A918TW44"/>
<sequence length="239" mass="26549">MAQGSSQPTGFLDASSLLVRASSKVGLTWEVNYPQPEIIDEIIEIDPEDDTVTTRVETNVTVRLLGAGYANSYGQYGWQESWSKFSDEAIATPFFVGTGDTINPQKILKNRNVDEDIELNFGFRGCVYAIASTPWYKRTWNDWRMMGTGHGGILILKNGDPAPQFTPEQPNQTSAKTFLKPYLTSNGENISIGTRDVIILVDLNKDSAAAGADYQDLVILMTFKETEELDDEDDDDDDD</sequence>
<proteinExistence type="predicted"/>
<evidence type="ECO:0000313" key="1">
    <source>
        <dbReference type="EMBL" id="GHC64295.1"/>
    </source>
</evidence>
<comment type="caution">
    <text evidence="1">The sequence shown here is derived from an EMBL/GenBank/DDBJ whole genome shotgun (WGS) entry which is preliminary data.</text>
</comment>